<keyword evidence="3" id="KW-1185">Reference proteome</keyword>
<gene>
    <name evidence="2" type="ORF">MMF93_10085</name>
</gene>
<evidence type="ECO:0000313" key="3">
    <source>
        <dbReference type="Proteomes" id="UP001202244"/>
    </source>
</evidence>
<dbReference type="Pfam" id="PF11199">
    <property type="entry name" value="DUF2891"/>
    <property type="match status" value="2"/>
</dbReference>
<protein>
    <submittedName>
        <fullName evidence="2">DUF2891 domain-containing protein</fullName>
    </submittedName>
</protein>
<evidence type="ECO:0000313" key="2">
    <source>
        <dbReference type="EMBL" id="UNT00964.1"/>
    </source>
</evidence>
<dbReference type="Proteomes" id="UP001202244">
    <property type="component" value="Chromosome"/>
</dbReference>
<sequence>MVERLPHFAEVALANVTREYPNAPAHLLAGREELVEPRRFHPAFYGAYDWHSSVHMHWLLLRSLRLPWNGAEPAVRDAVVRTLGRHLTPEALTAESAYLRAHPSFERPYGWAWLLALASESAAYAETGTGLTAESRAGAERHAGTEQRPRAEQHAGTEPHVGAATWRAALVPAAGTAAELILGWLPKATYPVRHGTHANSAFALGLVLDSAERAGQPHLVAPVAAKVREWYVPDHGAATRWEPSGQDFLSPLLCEADTVRRVLPAEEFAAWLGRFLPELDDASGAGLLPPPRISDTADPQIGHLLGLCLSRSAALRGIAGALPCDDPRIAALHASADANLGAALPATTSGDFTTDHWLATFAALALGSGIPD</sequence>
<evidence type="ECO:0000256" key="1">
    <source>
        <dbReference type="SAM" id="MobiDB-lite"/>
    </source>
</evidence>
<dbReference type="EMBL" id="CP093846">
    <property type="protein sequence ID" value="UNT00964.1"/>
    <property type="molecule type" value="Genomic_DNA"/>
</dbReference>
<proteinExistence type="predicted"/>
<organism evidence="2 3">
    <name type="scientific">Streptomyces tubbatahanensis</name>
    <dbReference type="NCBI Taxonomy" id="2923272"/>
    <lineage>
        <taxon>Bacteria</taxon>
        <taxon>Bacillati</taxon>
        <taxon>Actinomycetota</taxon>
        <taxon>Actinomycetes</taxon>
        <taxon>Kitasatosporales</taxon>
        <taxon>Streptomycetaceae</taxon>
        <taxon>Streptomyces</taxon>
    </lineage>
</organism>
<reference evidence="2 3" key="1">
    <citation type="journal article" date="2023" name="Microbiol. Spectr.">
        <title>Synergy between Genome Mining, Metabolomics, and Bioinformatics Uncovers Antibacterial Chlorinated Carbazole Alkaloids and Their Biosynthetic Gene Cluster from Streptomyces tubbatahanensis sp. nov., a Novel Actinomycete Isolated from Sulu Sea, Philippines.</title>
        <authorList>
            <person name="Tenebro C.P."/>
            <person name="Trono D.J.V.L."/>
            <person name="Balida L.A.P."/>
            <person name="Bayog L.K.A."/>
            <person name="Bruna J.R."/>
            <person name="Sabido E.M."/>
            <person name="Caspe D.P.C."/>
            <person name="de Los Santos E.L.C."/>
            <person name="Saludes J.P."/>
            <person name="Dalisay D.S."/>
        </authorList>
    </citation>
    <scope>NUCLEOTIDE SEQUENCE [LARGE SCALE GENOMIC DNA]</scope>
    <source>
        <strain evidence="2 3">DSD3025</strain>
    </source>
</reference>
<feature type="region of interest" description="Disordered" evidence="1">
    <location>
        <begin position="129"/>
        <end position="159"/>
    </location>
</feature>
<accession>A0ABY3Y351</accession>
<feature type="compositionally biased region" description="Basic and acidic residues" evidence="1">
    <location>
        <begin position="137"/>
        <end position="157"/>
    </location>
</feature>
<name>A0ABY3Y351_9ACTN</name>
<dbReference type="InterPro" id="IPR021365">
    <property type="entry name" value="DUF2891"/>
</dbReference>
<dbReference type="RefSeq" id="WP_242757437.1">
    <property type="nucleotide sequence ID" value="NZ_CP093846.1"/>
</dbReference>